<keyword evidence="2" id="KW-1185">Reference proteome</keyword>
<organism evidence="2 3">
    <name type="scientific">Ditylenchus dipsaci</name>
    <dbReference type="NCBI Taxonomy" id="166011"/>
    <lineage>
        <taxon>Eukaryota</taxon>
        <taxon>Metazoa</taxon>
        <taxon>Ecdysozoa</taxon>
        <taxon>Nematoda</taxon>
        <taxon>Chromadorea</taxon>
        <taxon>Rhabditida</taxon>
        <taxon>Tylenchina</taxon>
        <taxon>Tylenchomorpha</taxon>
        <taxon>Sphaerularioidea</taxon>
        <taxon>Anguinidae</taxon>
        <taxon>Anguininae</taxon>
        <taxon>Ditylenchus</taxon>
    </lineage>
</organism>
<accession>A0A915DT31</accession>
<evidence type="ECO:0000313" key="3">
    <source>
        <dbReference type="WBParaSite" id="jg22870"/>
    </source>
</evidence>
<name>A0A915DT31_9BILA</name>
<feature type="region of interest" description="Disordered" evidence="1">
    <location>
        <begin position="44"/>
        <end position="68"/>
    </location>
</feature>
<reference evidence="3" key="1">
    <citation type="submission" date="2022-11" db="UniProtKB">
        <authorList>
            <consortium name="WormBaseParasite"/>
        </authorList>
    </citation>
    <scope>IDENTIFICATION</scope>
</reference>
<feature type="compositionally biased region" description="Basic and acidic residues" evidence="1">
    <location>
        <begin position="44"/>
        <end position="62"/>
    </location>
</feature>
<feature type="region of interest" description="Disordered" evidence="1">
    <location>
        <begin position="1"/>
        <end position="20"/>
    </location>
</feature>
<proteinExistence type="predicted"/>
<protein>
    <submittedName>
        <fullName evidence="3">Uncharacterized protein</fullName>
    </submittedName>
</protein>
<sequence length="276" mass="30714">MRGRNVNQQTEVNIGSNSKSPVNKVAEITKVKRALRTIAVSTNRKSEVQHKDASQAIEKDDAATSGVSSNAASVLKLGERIRENNQHQSRAPDAGRVVGKNLLLRIVKDTLVDQNIDTGRAENLTKKRQVVRPAKNGVKDHERVEASQKKRMSATIATVHHKAKFRSKVSIEGSAINISPKPLSSNSIKLPRKLRCLKKKRLSATIGQSSHMMRVKRDVREKNTVQGAGKRLETIVTSTSKQHIVDIDIIECLPISKNNEQQEERRRPTPSCRYSS</sequence>
<dbReference type="AlphaFoldDB" id="A0A915DT31"/>
<evidence type="ECO:0000313" key="2">
    <source>
        <dbReference type="Proteomes" id="UP000887574"/>
    </source>
</evidence>
<dbReference type="Proteomes" id="UP000887574">
    <property type="component" value="Unplaced"/>
</dbReference>
<dbReference type="WBParaSite" id="jg22870">
    <property type="protein sequence ID" value="jg22870"/>
    <property type="gene ID" value="jg22870"/>
</dbReference>
<evidence type="ECO:0000256" key="1">
    <source>
        <dbReference type="SAM" id="MobiDB-lite"/>
    </source>
</evidence>